<evidence type="ECO:0000313" key="3">
    <source>
        <dbReference type="Proteomes" id="UP000504636"/>
    </source>
</evidence>
<organism evidence="2">
    <name type="scientific">Mytilinidion resinicola</name>
    <dbReference type="NCBI Taxonomy" id="574789"/>
    <lineage>
        <taxon>Eukaryota</taxon>
        <taxon>Fungi</taxon>
        <taxon>Dikarya</taxon>
        <taxon>Ascomycota</taxon>
        <taxon>Pezizomycotina</taxon>
        <taxon>Dothideomycetes</taxon>
        <taxon>Pleosporomycetidae</taxon>
        <taxon>Mytilinidiales</taxon>
        <taxon>Mytilinidiaceae</taxon>
        <taxon>Mytilinidion</taxon>
    </lineage>
</organism>
<dbReference type="InterPro" id="IPR013087">
    <property type="entry name" value="Znf_C2H2_type"/>
</dbReference>
<reference evidence="2 4" key="1">
    <citation type="journal article" date="2020" name="Stud. Mycol.">
        <title>101 Dothideomycetes genomes: a test case for predicting lifestyles and emergence of pathogens.</title>
        <authorList>
            <person name="Haridas S."/>
            <person name="Albert R."/>
            <person name="Binder M."/>
            <person name="Bloem J."/>
            <person name="Labutti K."/>
            <person name="Salamov A."/>
            <person name="Andreopoulos B."/>
            <person name="Baker S."/>
            <person name="Barry K."/>
            <person name="Bills G."/>
            <person name="Bluhm B."/>
            <person name="Cannon C."/>
            <person name="Castanera R."/>
            <person name="Culley D."/>
            <person name="Daum C."/>
            <person name="Ezra D."/>
            <person name="Gonzalez J."/>
            <person name="Henrissat B."/>
            <person name="Kuo A."/>
            <person name="Liang C."/>
            <person name="Lipzen A."/>
            <person name="Lutzoni F."/>
            <person name="Magnuson J."/>
            <person name="Mondo S."/>
            <person name="Nolan M."/>
            <person name="Ohm R."/>
            <person name="Pangilinan J."/>
            <person name="Park H.-J."/>
            <person name="Ramirez L."/>
            <person name="Alfaro M."/>
            <person name="Sun H."/>
            <person name="Tritt A."/>
            <person name="Yoshinaga Y."/>
            <person name="Zwiers L.-H."/>
            <person name="Turgeon B."/>
            <person name="Goodwin S."/>
            <person name="Spatafora J."/>
            <person name="Crous P."/>
            <person name="Grigoriev I."/>
        </authorList>
    </citation>
    <scope>NUCLEOTIDE SEQUENCE</scope>
    <source>
        <strain evidence="2 4">CBS 304.34</strain>
    </source>
</reference>
<dbReference type="Proteomes" id="UP000504636">
    <property type="component" value="Unplaced"/>
</dbReference>
<name>A0A6A6YZE9_9PEZI</name>
<dbReference type="PROSITE" id="PS00028">
    <property type="entry name" value="ZINC_FINGER_C2H2_1"/>
    <property type="match status" value="1"/>
</dbReference>
<dbReference type="SMART" id="SM00355">
    <property type="entry name" value="ZnF_C2H2"/>
    <property type="match status" value="5"/>
</dbReference>
<accession>A0A6A6YZE9</accession>
<evidence type="ECO:0000313" key="2">
    <source>
        <dbReference type="EMBL" id="KAF2813918.1"/>
    </source>
</evidence>
<dbReference type="GeneID" id="54468599"/>
<protein>
    <recommendedName>
        <fullName evidence="1">C2H2-type domain-containing protein</fullName>
    </recommendedName>
</protein>
<gene>
    <name evidence="2 4" type="ORF">BDZ99DRAFT_567632</name>
</gene>
<feature type="domain" description="C2H2-type" evidence="1">
    <location>
        <begin position="81"/>
        <end position="101"/>
    </location>
</feature>
<dbReference type="OrthoDB" id="6105938at2759"/>
<dbReference type="Gene3D" id="3.30.160.60">
    <property type="entry name" value="Classic Zinc Finger"/>
    <property type="match status" value="1"/>
</dbReference>
<evidence type="ECO:0000259" key="1">
    <source>
        <dbReference type="PROSITE" id="PS00028"/>
    </source>
</evidence>
<dbReference type="RefSeq" id="XP_033580882.1">
    <property type="nucleotide sequence ID" value="XM_033727706.1"/>
</dbReference>
<reference evidence="4" key="2">
    <citation type="submission" date="2020-04" db="EMBL/GenBank/DDBJ databases">
        <authorList>
            <consortium name="NCBI Genome Project"/>
        </authorList>
    </citation>
    <scope>NUCLEOTIDE SEQUENCE</scope>
    <source>
        <strain evidence="4">CBS 304.34</strain>
    </source>
</reference>
<proteinExistence type="predicted"/>
<keyword evidence="3" id="KW-1185">Reference proteome</keyword>
<evidence type="ECO:0000313" key="4">
    <source>
        <dbReference type="RefSeq" id="XP_033580882.1"/>
    </source>
</evidence>
<dbReference type="EMBL" id="MU003695">
    <property type="protein sequence ID" value="KAF2813918.1"/>
    <property type="molecule type" value="Genomic_DNA"/>
</dbReference>
<dbReference type="AlphaFoldDB" id="A0A6A6YZE9"/>
<sequence length="227" mass="26583">MTKRHWCRRCDRGFVDLAAISQHQQNSGRHNICNKCYYDAEDWEALLNHYRRRRCYEVCDACNIAIIPGQMRQHLKDEFACFTCKKHCGNEHNLEQHKIVHASADHECWACPRQFRSLPAMILHLEEGNCESGLSHLDLNESTAMSRQWPLIIVHEWRDILLARQDLSQYRGMAFVCPGCELTFRKLSAFFQHVASTSKYGCDEYLDSNATRKLTVFLKNRHYSTLT</sequence>
<reference evidence="4" key="3">
    <citation type="submission" date="2025-04" db="UniProtKB">
        <authorList>
            <consortium name="RefSeq"/>
        </authorList>
    </citation>
    <scope>IDENTIFICATION</scope>
    <source>
        <strain evidence="4">CBS 304.34</strain>
    </source>
</reference>